<dbReference type="GO" id="GO:0004521">
    <property type="term" value="F:RNA endonuclease activity"/>
    <property type="evidence" value="ECO:0007669"/>
    <property type="project" value="TreeGrafter"/>
</dbReference>
<dbReference type="InterPro" id="IPR036866">
    <property type="entry name" value="RibonucZ/Hydroxyglut_hydro"/>
</dbReference>
<name>A0A497F493_9CREN</name>
<comment type="caution">
    <text evidence="3">The sequence shown here is derived from an EMBL/GenBank/DDBJ whole genome shotgun (WGS) entry which is preliminary data.</text>
</comment>
<evidence type="ECO:0000256" key="2">
    <source>
        <dbReference type="ARBA" id="ARBA00022722"/>
    </source>
</evidence>
<dbReference type="Gene3D" id="3.60.15.10">
    <property type="entry name" value="Ribonuclease Z/Hydroxyacylglutathione hydrolase-like"/>
    <property type="match status" value="1"/>
</dbReference>
<dbReference type="PANTHER" id="PTHR11203:SF51">
    <property type="entry name" value="CLEAVAGE AND POLYADENYLATION SPECIFICITY FACTOR"/>
    <property type="match status" value="1"/>
</dbReference>
<protein>
    <recommendedName>
        <fullName evidence="5">Metallo-beta-lactamase domain-containing protein</fullName>
    </recommendedName>
</protein>
<dbReference type="PANTHER" id="PTHR11203">
    <property type="entry name" value="CLEAVAGE AND POLYADENYLATION SPECIFICITY FACTOR FAMILY MEMBER"/>
    <property type="match status" value="1"/>
</dbReference>
<dbReference type="EMBL" id="QMRA01000052">
    <property type="protein sequence ID" value="RLE53778.1"/>
    <property type="molecule type" value="Genomic_DNA"/>
</dbReference>
<evidence type="ECO:0000313" key="4">
    <source>
        <dbReference type="Proteomes" id="UP000269499"/>
    </source>
</evidence>
<evidence type="ECO:0000313" key="3">
    <source>
        <dbReference type="EMBL" id="RLE53778.1"/>
    </source>
</evidence>
<dbReference type="AlphaFoldDB" id="A0A497F493"/>
<dbReference type="InterPro" id="IPR050698">
    <property type="entry name" value="MBL"/>
</dbReference>
<evidence type="ECO:0000256" key="1">
    <source>
        <dbReference type="ARBA" id="ARBA00001947"/>
    </source>
</evidence>
<organism evidence="3 4">
    <name type="scientific">Thermoproteota archaeon</name>
    <dbReference type="NCBI Taxonomy" id="2056631"/>
    <lineage>
        <taxon>Archaea</taxon>
        <taxon>Thermoproteota</taxon>
    </lineage>
</organism>
<keyword evidence="2" id="KW-0540">Nuclease</keyword>
<accession>A0A497F493</accession>
<dbReference type="SUPFAM" id="SSF56281">
    <property type="entry name" value="Metallo-hydrolase/oxidoreductase"/>
    <property type="match status" value="1"/>
</dbReference>
<proteinExistence type="predicted"/>
<sequence length="331" mass="38005">MKAEITKSGAIKIGKYFSCDAHEPEREVRVVTHGHLDHIINLNLSLKESKAIIMTEATRDLLQVIYSKYRLDGKVLTLNYRETLKWKDEKITLQYADHIIGAAQVLVEDEEGNRITYTGDFRLPKTPILDSDILVIEATYGKPNFKRPPTDIIRDALVRLVRRCLSRGAVYIFGFHGKLQEAMELLRESGVTQPFIATPKVYQVTEVCRKHGMRVGEVLLKGSREAEEVIRTGEYIMFQHASTIKRTKVDAYKIHLTGWEFRKIVWRESEKEYRVALSDHADFTQLLLYVATSKPKLVITDNYRVGYAEVLAREIKKRLGIKAIPMPQSSK</sequence>
<dbReference type="Proteomes" id="UP000269499">
    <property type="component" value="Unassembled WGS sequence"/>
</dbReference>
<evidence type="ECO:0008006" key="5">
    <source>
        <dbReference type="Google" id="ProtNLM"/>
    </source>
</evidence>
<gene>
    <name evidence="3" type="ORF">DRJ26_02955</name>
</gene>
<comment type="cofactor">
    <cofactor evidence="1">
        <name>Zn(2+)</name>
        <dbReference type="ChEBI" id="CHEBI:29105"/>
    </cofactor>
</comment>
<reference evidence="3 4" key="1">
    <citation type="submission" date="2018-06" db="EMBL/GenBank/DDBJ databases">
        <title>Extensive metabolic versatility and redundancy in microbially diverse, dynamic hydrothermal sediments.</title>
        <authorList>
            <person name="Dombrowski N."/>
            <person name="Teske A."/>
            <person name="Baker B.J."/>
        </authorList>
    </citation>
    <scope>NUCLEOTIDE SEQUENCE [LARGE SCALE GENOMIC DNA]</scope>
    <source>
        <strain evidence="3">B20_G2</strain>
    </source>
</reference>
<keyword evidence="2" id="KW-0378">Hydrolase</keyword>